<dbReference type="InterPro" id="IPR003889">
    <property type="entry name" value="FYrich_C"/>
</dbReference>
<evidence type="ECO:0008006" key="5">
    <source>
        <dbReference type="Google" id="ProtNLM"/>
    </source>
</evidence>
<dbReference type="Pfam" id="PF05965">
    <property type="entry name" value="FYRC"/>
    <property type="match status" value="1"/>
</dbReference>
<organism evidence="3 4">
    <name type="scientific">Strigamia maritima</name>
    <name type="common">European centipede</name>
    <name type="synonym">Geophilus maritimus</name>
    <dbReference type="NCBI Taxonomy" id="126957"/>
    <lineage>
        <taxon>Eukaryota</taxon>
        <taxon>Metazoa</taxon>
        <taxon>Ecdysozoa</taxon>
        <taxon>Arthropoda</taxon>
        <taxon>Myriapoda</taxon>
        <taxon>Chilopoda</taxon>
        <taxon>Pleurostigmophora</taxon>
        <taxon>Geophilomorpha</taxon>
        <taxon>Linotaeniidae</taxon>
        <taxon>Strigamia</taxon>
    </lineage>
</organism>
<reference evidence="3" key="2">
    <citation type="submission" date="2015-02" db="UniProtKB">
        <authorList>
            <consortium name="EnsemblMetazoa"/>
        </authorList>
    </citation>
    <scope>IDENTIFICATION</scope>
</reference>
<accession>T1IZN3</accession>
<dbReference type="Gene3D" id="3.30.160.360">
    <property type="match status" value="1"/>
</dbReference>
<evidence type="ECO:0000256" key="1">
    <source>
        <dbReference type="ARBA" id="ARBA00004123"/>
    </source>
</evidence>
<dbReference type="SMART" id="SM00541">
    <property type="entry name" value="FYRN"/>
    <property type="match status" value="1"/>
</dbReference>
<dbReference type="GO" id="GO:0051726">
    <property type="term" value="P:regulation of cell cycle"/>
    <property type="evidence" value="ECO:0007669"/>
    <property type="project" value="TreeGrafter"/>
</dbReference>
<dbReference type="eggNOG" id="KOG4443">
    <property type="taxonomic scope" value="Eukaryota"/>
</dbReference>
<name>T1IZN3_STRMM</name>
<dbReference type="OMA" id="YYNDYHK"/>
<dbReference type="PANTHER" id="PTHR22715">
    <property type="entry name" value="TRANSFORMING GROWTH FACTOR BETA REGULATED GENE 1"/>
    <property type="match status" value="1"/>
</dbReference>
<reference evidence="4" key="1">
    <citation type="submission" date="2011-05" db="EMBL/GenBank/DDBJ databases">
        <authorList>
            <person name="Richards S.R."/>
            <person name="Qu J."/>
            <person name="Jiang H."/>
            <person name="Jhangiani S.N."/>
            <person name="Agravi P."/>
            <person name="Goodspeed R."/>
            <person name="Gross S."/>
            <person name="Mandapat C."/>
            <person name="Jackson L."/>
            <person name="Mathew T."/>
            <person name="Pu L."/>
            <person name="Thornton R."/>
            <person name="Saada N."/>
            <person name="Wilczek-Boney K.B."/>
            <person name="Lee S."/>
            <person name="Kovar C."/>
            <person name="Wu Y."/>
            <person name="Scherer S.E."/>
            <person name="Worley K.C."/>
            <person name="Muzny D.M."/>
            <person name="Gibbs R."/>
        </authorList>
    </citation>
    <scope>NUCLEOTIDE SEQUENCE</scope>
    <source>
        <strain evidence="4">Brora</strain>
    </source>
</reference>
<dbReference type="PANTHER" id="PTHR22715:SF0">
    <property type="entry name" value="TRANSFORMING GROWTH FACTOR BETA REGULATOR 1"/>
    <property type="match status" value="1"/>
</dbReference>
<comment type="subcellular location">
    <subcellularLocation>
        <location evidence="1">Nucleus</location>
    </subcellularLocation>
</comment>
<evidence type="ECO:0000256" key="2">
    <source>
        <dbReference type="ARBA" id="ARBA00023242"/>
    </source>
</evidence>
<dbReference type="PhylomeDB" id="T1IZN3"/>
<dbReference type="Proteomes" id="UP000014500">
    <property type="component" value="Unassembled WGS sequence"/>
</dbReference>
<keyword evidence="2" id="KW-0539">Nucleus</keyword>
<dbReference type="PROSITE" id="PS51543">
    <property type="entry name" value="FYRC"/>
    <property type="match status" value="1"/>
</dbReference>
<dbReference type="Pfam" id="PF05964">
    <property type="entry name" value="FYRN"/>
    <property type="match status" value="1"/>
</dbReference>
<proteinExistence type="predicted"/>
<keyword evidence="4" id="KW-1185">Reference proteome</keyword>
<dbReference type="InterPro" id="IPR040092">
    <property type="entry name" value="TBRG1"/>
</dbReference>
<sequence>MIPSRQTDNNFRFSNHCQSSDSMLRVDQHLTNHNDKYKHRYKLLRKIIKAFENAALCDEASQMQEKILRAKEERRYLLKKLFQYQSVSDGNGGSSPRPNFTTGATSSVNFSDGGQLSANCVSDTAETTSKTKKKILVKKKLTKDIPENFKTKPKRKKISITKRLVQPIPLDSTGRPIFPIVLGGLTVHSLGEIVSDRPDFHNEHFIFPVGFCSTRVYANQTNPDQKCLYTCKISDGGDEPKFEIAPEDDNEQPIIGTSANQCHSSLLSAVNRARGLVVMDTKVCGADFFGLSHPTIQNLIQSCPGARKCLLYKWIKFEVCKVDRSNDTAIMSDNDASLNFDALRRNVIAGSSLSFNPDMKISSPMNVDNFSLRTLLTKNVASSNNKII</sequence>
<dbReference type="AlphaFoldDB" id="T1IZN3"/>
<dbReference type="SMART" id="SM00542">
    <property type="entry name" value="FYRC"/>
    <property type="match status" value="1"/>
</dbReference>
<dbReference type="HOGENOM" id="CLU_037126_0_0_1"/>
<protein>
    <recommendedName>
        <fullName evidence="5">Transforming growth factor beta regulator 1</fullName>
    </recommendedName>
</protein>
<dbReference type="PROSITE" id="PS51542">
    <property type="entry name" value="FYRN"/>
    <property type="match status" value="1"/>
</dbReference>
<evidence type="ECO:0000313" key="4">
    <source>
        <dbReference type="Proteomes" id="UP000014500"/>
    </source>
</evidence>
<dbReference type="EnsemblMetazoa" id="SMAR006712-RA">
    <property type="protein sequence ID" value="SMAR006712-PA"/>
    <property type="gene ID" value="SMAR006712"/>
</dbReference>
<dbReference type="GO" id="GO:0005634">
    <property type="term" value="C:nucleus"/>
    <property type="evidence" value="ECO:0007669"/>
    <property type="project" value="UniProtKB-SubCell"/>
</dbReference>
<dbReference type="STRING" id="126957.T1IZN3"/>
<dbReference type="EMBL" id="JH431720">
    <property type="status" value="NOT_ANNOTATED_CDS"/>
    <property type="molecule type" value="Genomic_DNA"/>
</dbReference>
<evidence type="ECO:0000313" key="3">
    <source>
        <dbReference type="EnsemblMetazoa" id="SMAR006712-PA"/>
    </source>
</evidence>
<dbReference type="InterPro" id="IPR003888">
    <property type="entry name" value="FYrich_N"/>
</dbReference>